<evidence type="ECO:0000313" key="2">
    <source>
        <dbReference type="Proteomes" id="UP000595437"/>
    </source>
</evidence>
<sequence length="235" mass="27148">MTDLLTKKAKEGVLEDCDAEKLEVINKIKGPLWMMVNTTIFGNKDIVVQMSIALGTEYCGANVPSVRPDSNEVMCDEEEIENSKEWIKETSLTYDPEFISHFYLMHSMDIDTIISENLFKAGEDADKDKQEAMIGLIELKSSMDKRVKKLFQNNLECKEEVEQIKNIYTDKLMQCLAEMMNPRINFEDLARSSKVRCVKQLRVAMEDRRGELLMREIEKKIRGIDFRAEMPAMIT</sequence>
<protein>
    <submittedName>
        <fullName evidence="1">Uncharacterized protein</fullName>
    </submittedName>
</protein>
<accession>A0A7T8H0B7</accession>
<proteinExistence type="predicted"/>
<organism evidence="1 2">
    <name type="scientific">Caligus rogercresseyi</name>
    <name type="common">Sea louse</name>
    <dbReference type="NCBI Taxonomy" id="217165"/>
    <lineage>
        <taxon>Eukaryota</taxon>
        <taxon>Metazoa</taxon>
        <taxon>Ecdysozoa</taxon>
        <taxon>Arthropoda</taxon>
        <taxon>Crustacea</taxon>
        <taxon>Multicrustacea</taxon>
        <taxon>Hexanauplia</taxon>
        <taxon>Copepoda</taxon>
        <taxon>Siphonostomatoida</taxon>
        <taxon>Caligidae</taxon>
        <taxon>Caligus</taxon>
    </lineage>
</organism>
<evidence type="ECO:0000313" key="1">
    <source>
        <dbReference type="EMBL" id="QQP40806.1"/>
    </source>
</evidence>
<gene>
    <name evidence="1" type="ORF">FKW44_014978</name>
</gene>
<dbReference type="EMBL" id="CP045899">
    <property type="protein sequence ID" value="QQP40806.1"/>
    <property type="molecule type" value="Genomic_DNA"/>
</dbReference>
<name>A0A7T8H0B7_CALRO</name>
<feature type="non-terminal residue" evidence="1">
    <location>
        <position position="235"/>
    </location>
</feature>
<keyword evidence="2" id="KW-1185">Reference proteome</keyword>
<reference evidence="2" key="1">
    <citation type="submission" date="2021-01" db="EMBL/GenBank/DDBJ databases">
        <title>Caligus Genome Assembly.</title>
        <authorList>
            <person name="Gallardo-Escarate C."/>
        </authorList>
    </citation>
    <scope>NUCLEOTIDE SEQUENCE [LARGE SCALE GENOMIC DNA]</scope>
</reference>
<dbReference type="OrthoDB" id="6377702at2759"/>
<dbReference type="AlphaFoldDB" id="A0A7T8H0B7"/>
<dbReference type="Proteomes" id="UP000595437">
    <property type="component" value="Chromosome 10"/>
</dbReference>